<evidence type="ECO:0000256" key="1">
    <source>
        <dbReference type="ARBA" id="ARBA00004651"/>
    </source>
</evidence>
<dbReference type="GO" id="GO:0008324">
    <property type="term" value="F:monoatomic cation transmembrane transporter activity"/>
    <property type="evidence" value="ECO:0007669"/>
    <property type="project" value="InterPro"/>
</dbReference>
<dbReference type="PANTHER" id="PTHR34584">
    <property type="entry name" value="NA(+)/H(+) ANTIPORTER SUBUNIT E1"/>
    <property type="match status" value="1"/>
</dbReference>
<evidence type="ECO:0000256" key="3">
    <source>
        <dbReference type="ARBA" id="ARBA00022692"/>
    </source>
</evidence>
<dbReference type="RefSeq" id="WP_048191774.1">
    <property type="nucleotide sequence ID" value="NZ_JAIOUQ010000003.1"/>
</dbReference>
<protein>
    <submittedName>
        <fullName evidence="6">Monovalent cation/H+ antiporter subunit E</fullName>
    </submittedName>
</protein>
<evidence type="ECO:0000313" key="6">
    <source>
        <dbReference type="EMBL" id="MBZ2164900.1"/>
    </source>
</evidence>
<dbReference type="Proteomes" id="UP000825933">
    <property type="component" value="Unassembled WGS sequence"/>
</dbReference>
<proteinExistence type="predicted"/>
<keyword evidence="7" id="KW-1185">Reference proteome</keyword>
<evidence type="ECO:0000256" key="4">
    <source>
        <dbReference type="ARBA" id="ARBA00022989"/>
    </source>
</evidence>
<gene>
    <name evidence="6" type="ORF">K8N75_02390</name>
</gene>
<keyword evidence="4" id="KW-1133">Transmembrane helix</keyword>
<keyword evidence="3" id="KW-0812">Transmembrane</keyword>
<dbReference type="PANTHER" id="PTHR34584:SF1">
    <property type="entry name" value="NA(+)_H(+) ANTIPORTER SUBUNIT E1"/>
    <property type="match status" value="1"/>
</dbReference>
<comment type="subcellular location">
    <subcellularLocation>
        <location evidence="1">Cell membrane</location>
        <topology evidence="1">Multi-pass membrane protein</topology>
    </subcellularLocation>
</comment>
<dbReference type="Pfam" id="PF01899">
    <property type="entry name" value="MNHE"/>
    <property type="match status" value="1"/>
</dbReference>
<keyword evidence="5" id="KW-0472">Membrane</keyword>
<reference evidence="7" key="1">
    <citation type="journal article" date="2022" name="Microbiol. Resour. Announc.">
        <title>Draft Genome Sequence of a Methanogenic Archaeon from West Spitsbergen Permafrost.</title>
        <authorList>
            <person name="Trubitsyn V."/>
            <person name="Rivkina E."/>
            <person name="Shcherbakova V."/>
        </authorList>
    </citation>
    <scope>NUCLEOTIDE SEQUENCE [LARGE SCALE GENOMIC DNA]</scope>
    <source>
        <strain evidence="7">VT</strain>
    </source>
</reference>
<evidence type="ECO:0000313" key="7">
    <source>
        <dbReference type="Proteomes" id="UP000825933"/>
    </source>
</evidence>
<organism evidence="6 7">
    <name type="scientific">Methanobacterium spitsbergense</name>
    <dbReference type="NCBI Taxonomy" id="2874285"/>
    <lineage>
        <taxon>Archaea</taxon>
        <taxon>Methanobacteriati</taxon>
        <taxon>Methanobacteriota</taxon>
        <taxon>Methanomada group</taxon>
        <taxon>Methanobacteria</taxon>
        <taxon>Methanobacteriales</taxon>
        <taxon>Methanobacteriaceae</taxon>
        <taxon>Methanobacterium</taxon>
    </lineage>
</organism>
<dbReference type="AlphaFoldDB" id="A0A8T5UUM4"/>
<dbReference type="NCBIfam" id="NF004922">
    <property type="entry name" value="PRK06279.1"/>
    <property type="match status" value="1"/>
</dbReference>
<dbReference type="GO" id="GO:0005886">
    <property type="term" value="C:plasma membrane"/>
    <property type="evidence" value="ECO:0007669"/>
    <property type="project" value="UniProtKB-SubCell"/>
</dbReference>
<name>A0A8T5UUM4_9EURY</name>
<evidence type="ECO:0000256" key="5">
    <source>
        <dbReference type="ARBA" id="ARBA00023136"/>
    </source>
</evidence>
<accession>A0A8T5UUM4</accession>
<comment type="caution">
    <text evidence="6">The sequence shown here is derived from an EMBL/GenBank/DDBJ whole genome shotgun (WGS) entry which is preliminary data.</text>
</comment>
<evidence type="ECO:0000256" key="2">
    <source>
        <dbReference type="ARBA" id="ARBA00022475"/>
    </source>
</evidence>
<keyword evidence="2" id="KW-1003">Cell membrane</keyword>
<dbReference type="InterPro" id="IPR002758">
    <property type="entry name" value="Cation_antiport_E"/>
</dbReference>
<sequence length="103" mass="11572">MFITRIFYGIAYFIVLIFEILKAELDVAKRVLNGKVEPVVVEIKTELKRPISQTILANSITLTPGTLSIDLDSENCILKVATISPRSVEEIIPFESYIKGMLE</sequence>
<dbReference type="EMBL" id="JAIOUQ010000003">
    <property type="protein sequence ID" value="MBZ2164900.1"/>
    <property type="molecule type" value="Genomic_DNA"/>
</dbReference>